<evidence type="ECO:0000256" key="2">
    <source>
        <dbReference type="SAM" id="SignalP"/>
    </source>
</evidence>
<feature type="compositionally biased region" description="Basic and acidic residues" evidence="1">
    <location>
        <begin position="36"/>
        <end position="46"/>
    </location>
</feature>
<keyword evidence="4" id="KW-1185">Reference proteome</keyword>
<feature type="chain" id="PRO_5045903437" evidence="2">
    <location>
        <begin position="27"/>
        <end position="154"/>
    </location>
</feature>
<organism evidence="3 4">
    <name type="scientific">Clavelina lepadiformis</name>
    <name type="common">Light-bulb sea squirt</name>
    <name type="synonym">Ascidia lepadiformis</name>
    <dbReference type="NCBI Taxonomy" id="159417"/>
    <lineage>
        <taxon>Eukaryota</taxon>
        <taxon>Metazoa</taxon>
        <taxon>Chordata</taxon>
        <taxon>Tunicata</taxon>
        <taxon>Ascidiacea</taxon>
        <taxon>Aplousobranchia</taxon>
        <taxon>Clavelinidae</taxon>
        <taxon>Clavelina</taxon>
    </lineage>
</organism>
<feature type="region of interest" description="Disordered" evidence="1">
    <location>
        <begin position="30"/>
        <end position="61"/>
    </location>
</feature>
<sequence>MRAIVCFKLSLVLLTTVALLCDISNAKKRKRKHRRQNTDAKLERLKRQGLSGVEPTPPDSECPVCPAGPPGDQINISLCIFFKIPDRLIYALIDPMIKPLLPHGQAGSLHGKSAADHVPLKIPDIGDIFETKEKFGAEVFNLTALSAYQATLIN</sequence>
<reference evidence="3 4" key="1">
    <citation type="submission" date="2024-02" db="EMBL/GenBank/DDBJ databases">
        <authorList>
            <person name="Daric V."/>
            <person name="Darras S."/>
        </authorList>
    </citation>
    <scope>NUCLEOTIDE SEQUENCE [LARGE SCALE GENOMIC DNA]</scope>
</reference>
<feature type="signal peptide" evidence="2">
    <location>
        <begin position="1"/>
        <end position="26"/>
    </location>
</feature>
<name>A0ABP0GG50_CLALP</name>
<keyword evidence="2" id="KW-0732">Signal</keyword>
<gene>
    <name evidence="3" type="ORF">CVLEPA_LOCUS23028</name>
</gene>
<evidence type="ECO:0000313" key="3">
    <source>
        <dbReference type="EMBL" id="CAK8690403.1"/>
    </source>
</evidence>
<accession>A0ABP0GG50</accession>
<comment type="caution">
    <text evidence="3">The sequence shown here is derived from an EMBL/GenBank/DDBJ whole genome shotgun (WGS) entry which is preliminary data.</text>
</comment>
<dbReference type="Proteomes" id="UP001642483">
    <property type="component" value="Unassembled WGS sequence"/>
</dbReference>
<dbReference type="EMBL" id="CAWYQH010000119">
    <property type="protein sequence ID" value="CAK8690403.1"/>
    <property type="molecule type" value="Genomic_DNA"/>
</dbReference>
<protein>
    <submittedName>
        <fullName evidence="3">Uncharacterized protein</fullName>
    </submittedName>
</protein>
<proteinExistence type="predicted"/>
<evidence type="ECO:0000256" key="1">
    <source>
        <dbReference type="SAM" id="MobiDB-lite"/>
    </source>
</evidence>
<evidence type="ECO:0000313" key="4">
    <source>
        <dbReference type="Proteomes" id="UP001642483"/>
    </source>
</evidence>